<dbReference type="AlphaFoldDB" id="A0A914WGS1"/>
<dbReference type="PANTHER" id="PTHR20929">
    <property type="entry name" value="LUNG ADENOMA SUSCEPTIBILITY 1-RELATED"/>
    <property type="match status" value="1"/>
</dbReference>
<protein>
    <submittedName>
        <fullName evidence="5">IC97/Casc1 N-terminal domain-containing protein</fullName>
    </submittedName>
</protein>
<evidence type="ECO:0000313" key="4">
    <source>
        <dbReference type="Proteomes" id="UP000887566"/>
    </source>
</evidence>
<name>A0A914WGS1_9BILA</name>
<dbReference type="GO" id="GO:0048487">
    <property type="term" value="F:beta-tubulin binding"/>
    <property type="evidence" value="ECO:0007669"/>
    <property type="project" value="TreeGrafter"/>
</dbReference>
<feature type="compositionally biased region" description="Polar residues" evidence="2">
    <location>
        <begin position="246"/>
        <end position="267"/>
    </location>
</feature>
<dbReference type="Pfam" id="PF15927">
    <property type="entry name" value="Casc1_N"/>
    <property type="match status" value="1"/>
</dbReference>
<reference evidence="5" key="1">
    <citation type="submission" date="2022-11" db="UniProtKB">
        <authorList>
            <consortium name="WormBaseParasite"/>
        </authorList>
    </citation>
    <scope>IDENTIFICATION</scope>
</reference>
<proteinExistence type="inferred from homology"/>
<dbReference type="WBParaSite" id="PSAMB.scaffold398size53147.g5471.t1">
    <property type="protein sequence ID" value="PSAMB.scaffold398size53147.g5471.t1"/>
    <property type="gene ID" value="PSAMB.scaffold398size53147.g5471"/>
</dbReference>
<feature type="compositionally biased region" description="Low complexity" evidence="2">
    <location>
        <begin position="302"/>
        <end position="320"/>
    </location>
</feature>
<evidence type="ECO:0000313" key="5">
    <source>
        <dbReference type="WBParaSite" id="PSAMB.scaffold398size53147.g5471.t1"/>
    </source>
</evidence>
<dbReference type="Proteomes" id="UP000887566">
    <property type="component" value="Unplaced"/>
</dbReference>
<dbReference type="GO" id="GO:0008017">
    <property type="term" value="F:microtubule binding"/>
    <property type="evidence" value="ECO:0007669"/>
    <property type="project" value="TreeGrafter"/>
</dbReference>
<dbReference type="InterPro" id="IPR023247">
    <property type="entry name" value="IC97/Dnai7-like"/>
</dbReference>
<evidence type="ECO:0000256" key="1">
    <source>
        <dbReference type="ARBA" id="ARBA00024332"/>
    </source>
</evidence>
<feature type="domain" description="IC97/Casc1 N-terminal" evidence="3">
    <location>
        <begin position="7"/>
        <end position="121"/>
    </location>
</feature>
<comment type="similarity">
    <text evidence="1">Belongs to the DNAI7 family.</text>
</comment>
<dbReference type="InterPro" id="IPR031826">
    <property type="entry name" value="IC97/Casc1_N"/>
</dbReference>
<evidence type="ECO:0000259" key="3">
    <source>
        <dbReference type="Pfam" id="PF15927"/>
    </source>
</evidence>
<evidence type="ECO:0000256" key="2">
    <source>
        <dbReference type="SAM" id="MobiDB-lite"/>
    </source>
</evidence>
<accession>A0A914WGS1</accession>
<feature type="compositionally biased region" description="Basic and acidic residues" evidence="2">
    <location>
        <begin position="268"/>
        <end position="281"/>
    </location>
</feature>
<dbReference type="GO" id="GO:0005930">
    <property type="term" value="C:axoneme"/>
    <property type="evidence" value="ECO:0007669"/>
    <property type="project" value="TreeGrafter"/>
</dbReference>
<feature type="compositionally biased region" description="Basic residues" evidence="2">
    <location>
        <begin position="321"/>
        <end position="330"/>
    </location>
</feature>
<sequence>MFSAESKNSYEQINAIFERKKAEAVSSFEAYWDERTWQRYVRCDRLADPHDLPAVNTFKTWLDDNIAETELHDVEDWIKNVPNWTATVHERLLDICEEKEAARLNEVLSVLIDLRTQLDEWWAVRVLRRICRYPEANERIIEQRLVSIYFWQDTVREKRAKMLFYGGLELEIASHMRNLNVALRIVAEWKANVDHIVVVLARYPPGACFVRQDFVVKPLDTNESRRPSVTISDRASLPRITPLNHRLSTSIPKQSSVRSNSRVSLISEQRRASKEFTEAKKNAAGKSLSPATSRRNKATKGKSSQSKSPSKSPSKSTSKSPSKKSKSKSPKRWDANRKPGTKKASKDVSAEVEKNEHLKASLLSKVTSLWTPSDPSATVAPSHEIDDRIECLLGYTYEIKTFAAPPLATQSGEWTLYEESDAANEAGFPGAGVAGQEFLNIGLKIPSEDIFVASGDPLVAFYDERSGKWKKGIYTTHVEHDRRSSTMKFRLSKLGKVALFQRNDFHFPFKKWAIGPSDDGSAVSFLITTDMVSLEFRLEENGVSLSVQSGAEFTKLKTINKKALSLGDMAQQLILHGVCIFPNDYTVQQHGKDNKKDTELEELVCRQIALCATFVTVGQSHLNSSLPSDSIVISSTAPERKSDLNTNEWPLYRVTKTDGHFKTIAYTLTDSTVSASLDDASEEERQERRSLVHALLNVSEDANVLSLLDNRNPALTSTVYRWLMLTRVLCMTK</sequence>
<organism evidence="4 5">
    <name type="scientific">Plectus sambesii</name>
    <dbReference type="NCBI Taxonomy" id="2011161"/>
    <lineage>
        <taxon>Eukaryota</taxon>
        <taxon>Metazoa</taxon>
        <taxon>Ecdysozoa</taxon>
        <taxon>Nematoda</taxon>
        <taxon>Chromadorea</taxon>
        <taxon>Plectida</taxon>
        <taxon>Plectina</taxon>
        <taxon>Plectoidea</taxon>
        <taxon>Plectidae</taxon>
        <taxon>Plectus</taxon>
    </lineage>
</organism>
<feature type="compositionally biased region" description="Basic and acidic residues" evidence="2">
    <location>
        <begin position="344"/>
        <end position="353"/>
    </location>
</feature>
<keyword evidence="4" id="KW-1185">Reference proteome</keyword>
<feature type="region of interest" description="Disordered" evidence="2">
    <location>
        <begin position="224"/>
        <end position="353"/>
    </location>
</feature>
<dbReference type="PANTHER" id="PTHR20929:SF11">
    <property type="entry name" value="DYNEIN AXONEMAL INTERMEDIATE CHAIN 7"/>
    <property type="match status" value="1"/>
</dbReference>